<reference evidence="1 2" key="2">
    <citation type="submission" date="2018-11" db="EMBL/GenBank/DDBJ databases">
        <authorList>
            <consortium name="Pathogen Informatics"/>
        </authorList>
    </citation>
    <scope>NUCLEOTIDE SEQUENCE [LARGE SCALE GENOMIC DNA]</scope>
</reference>
<dbReference type="Proteomes" id="UP000274429">
    <property type="component" value="Unassembled WGS sequence"/>
</dbReference>
<accession>A0A0R3WP53</accession>
<sequence>MAGVIFIPSSCPSIRADKTGQMSTQCNSRFSASLKGLHNLPIDSGNGGSLAVEQQGEEVFQETSATLPPRVNPTPERRKVNLYSLRNCGVVAVQLLGSHWSAAQHSSLQLLHAIKCKLCVGVGVGAENEAD</sequence>
<dbReference type="AlphaFoldDB" id="A0A0R3WP53"/>
<organism evidence="3">
    <name type="scientific">Hydatigena taeniaeformis</name>
    <name type="common">Feline tapeworm</name>
    <name type="synonym">Taenia taeniaeformis</name>
    <dbReference type="NCBI Taxonomy" id="6205"/>
    <lineage>
        <taxon>Eukaryota</taxon>
        <taxon>Metazoa</taxon>
        <taxon>Spiralia</taxon>
        <taxon>Lophotrochozoa</taxon>
        <taxon>Platyhelminthes</taxon>
        <taxon>Cestoda</taxon>
        <taxon>Eucestoda</taxon>
        <taxon>Cyclophyllidea</taxon>
        <taxon>Taeniidae</taxon>
        <taxon>Hydatigera</taxon>
    </lineage>
</organism>
<protein>
    <submittedName>
        <fullName evidence="1 3">Uncharacterized protein</fullName>
    </submittedName>
</protein>
<evidence type="ECO:0000313" key="2">
    <source>
        <dbReference type="Proteomes" id="UP000274429"/>
    </source>
</evidence>
<gene>
    <name evidence="1" type="ORF">TTAC_LOCUS2530</name>
</gene>
<proteinExistence type="predicted"/>
<dbReference type="EMBL" id="UYWX01001176">
    <property type="protein sequence ID" value="VDM20362.1"/>
    <property type="molecule type" value="Genomic_DNA"/>
</dbReference>
<keyword evidence="2" id="KW-1185">Reference proteome</keyword>
<reference evidence="3" key="1">
    <citation type="submission" date="2017-02" db="UniProtKB">
        <authorList>
            <consortium name="WormBaseParasite"/>
        </authorList>
    </citation>
    <scope>IDENTIFICATION</scope>
</reference>
<name>A0A0R3WP53_HYDTA</name>
<evidence type="ECO:0000313" key="1">
    <source>
        <dbReference type="EMBL" id="VDM20362.1"/>
    </source>
</evidence>
<evidence type="ECO:0000313" key="3">
    <source>
        <dbReference type="WBParaSite" id="TTAC_0000254101-mRNA-1"/>
    </source>
</evidence>
<dbReference type="WBParaSite" id="TTAC_0000254101-mRNA-1">
    <property type="protein sequence ID" value="TTAC_0000254101-mRNA-1"/>
    <property type="gene ID" value="TTAC_0000254101"/>
</dbReference>